<evidence type="ECO:0000259" key="10">
    <source>
        <dbReference type="PROSITE" id="PS51462"/>
    </source>
</evidence>
<keyword evidence="12" id="KW-1185">Reference proteome</keyword>
<evidence type="ECO:0000256" key="4">
    <source>
        <dbReference type="ARBA" id="ARBA00012381"/>
    </source>
</evidence>
<dbReference type="InterPro" id="IPR020084">
    <property type="entry name" value="NUDIX_hydrolase_CS"/>
</dbReference>
<dbReference type="Gene3D" id="3.90.79.10">
    <property type="entry name" value="Nucleoside Triphosphate Pyrophosphohydrolase"/>
    <property type="match status" value="1"/>
</dbReference>
<comment type="similarity">
    <text evidence="3">Belongs to the Nudix hydrolase family. NudC subfamily.</text>
</comment>
<dbReference type="Gene3D" id="3.90.79.20">
    <property type="match status" value="1"/>
</dbReference>
<dbReference type="Proteomes" id="UP001596254">
    <property type="component" value="Unassembled WGS sequence"/>
</dbReference>
<dbReference type="InterPro" id="IPR015376">
    <property type="entry name" value="Znr_NADH_PPase"/>
</dbReference>
<comment type="cofactor">
    <cofactor evidence="1">
        <name>Mg(2+)</name>
        <dbReference type="ChEBI" id="CHEBI:18420"/>
    </cofactor>
</comment>
<evidence type="ECO:0000256" key="1">
    <source>
        <dbReference type="ARBA" id="ARBA00001946"/>
    </source>
</evidence>
<dbReference type="Pfam" id="PF09297">
    <property type="entry name" value="Zn_ribbon_NUD"/>
    <property type="match status" value="1"/>
</dbReference>
<evidence type="ECO:0000256" key="5">
    <source>
        <dbReference type="ARBA" id="ARBA00022723"/>
    </source>
</evidence>
<comment type="catalytic activity">
    <reaction evidence="9">
        <text>a 5'-end NAD(+)-phospho-ribonucleoside in mRNA + H2O = a 5'-end phospho-adenosine-phospho-ribonucleoside in mRNA + beta-nicotinamide D-ribonucleotide + 2 H(+)</text>
        <dbReference type="Rhea" id="RHEA:60876"/>
        <dbReference type="Rhea" id="RHEA-COMP:15698"/>
        <dbReference type="Rhea" id="RHEA-COMP:15719"/>
        <dbReference type="ChEBI" id="CHEBI:14649"/>
        <dbReference type="ChEBI" id="CHEBI:15377"/>
        <dbReference type="ChEBI" id="CHEBI:15378"/>
        <dbReference type="ChEBI" id="CHEBI:144029"/>
        <dbReference type="ChEBI" id="CHEBI:144051"/>
    </reaction>
    <physiologicalReaction direction="left-to-right" evidence="9">
        <dbReference type="Rhea" id="RHEA:60877"/>
    </physiologicalReaction>
</comment>
<dbReference type="PROSITE" id="PS00893">
    <property type="entry name" value="NUDIX_BOX"/>
    <property type="match status" value="1"/>
</dbReference>
<evidence type="ECO:0000256" key="2">
    <source>
        <dbReference type="ARBA" id="ARBA00001947"/>
    </source>
</evidence>
<dbReference type="PANTHER" id="PTHR42904">
    <property type="entry name" value="NUDIX HYDROLASE, NUDC SUBFAMILY"/>
    <property type="match status" value="1"/>
</dbReference>
<dbReference type="InterPro" id="IPR049734">
    <property type="entry name" value="NudC-like_C"/>
</dbReference>
<comment type="cofactor">
    <cofactor evidence="2">
        <name>Zn(2+)</name>
        <dbReference type="ChEBI" id="CHEBI:29105"/>
    </cofactor>
</comment>
<dbReference type="CDD" id="cd03429">
    <property type="entry name" value="NUDIX_NADH_pyrophosphatase_Nudt13"/>
    <property type="match status" value="1"/>
</dbReference>
<dbReference type="SUPFAM" id="SSF55811">
    <property type="entry name" value="Nudix"/>
    <property type="match status" value="1"/>
</dbReference>
<keyword evidence="7" id="KW-0460">Magnesium</keyword>
<evidence type="ECO:0000256" key="8">
    <source>
        <dbReference type="ARBA" id="ARBA00023027"/>
    </source>
</evidence>
<evidence type="ECO:0000256" key="7">
    <source>
        <dbReference type="ARBA" id="ARBA00022842"/>
    </source>
</evidence>
<evidence type="ECO:0000313" key="12">
    <source>
        <dbReference type="Proteomes" id="UP001596254"/>
    </source>
</evidence>
<accession>A0ABW1SRG8</accession>
<dbReference type="PANTHER" id="PTHR42904:SF6">
    <property type="entry name" value="NAD-CAPPED RNA HYDROLASE NUDT12"/>
    <property type="match status" value="1"/>
</dbReference>
<dbReference type="NCBIfam" id="NF001299">
    <property type="entry name" value="PRK00241.1"/>
    <property type="match status" value="1"/>
</dbReference>
<dbReference type="Pfam" id="PF00293">
    <property type="entry name" value="NUDIX"/>
    <property type="match status" value="1"/>
</dbReference>
<feature type="domain" description="Nudix hydrolase" evidence="10">
    <location>
        <begin position="146"/>
        <end position="269"/>
    </location>
</feature>
<dbReference type="EMBL" id="JBHSSK010000007">
    <property type="protein sequence ID" value="MFC6206350.1"/>
    <property type="molecule type" value="Genomic_DNA"/>
</dbReference>
<evidence type="ECO:0000256" key="9">
    <source>
        <dbReference type="ARBA" id="ARBA00023679"/>
    </source>
</evidence>
<dbReference type="GO" id="GO:0016787">
    <property type="term" value="F:hydrolase activity"/>
    <property type="evidence" value="ECO:0007669"/>
    <property type="project" value="UniProtKB-KW"/>
</dbReference>
<comment type="caution">
    <text evidence="11">The sequence shown here is derived from an EMBL/GenBank/DDBJ whole genome shotgun (WGS) entry which is preliminary data.</text>
</comment>
<keyword evidence="8" id="KW-0520">NAD</keyword>
<dbReference type="InterPro" id="IPR000086">
    <property type="entry name" value="NUDIX_hydrolase_dom"/>
</dbReference>
<reference evidence="12" key="1">
    <citation type="journal article" date="2019" name="Int. J. Syst. Evol. Microbiol.">
        <title>The Global Catalogue of Microorganisms (GCM) 10K type strain sequencing project: providing services to taxonomists for standard genome sequencing and annotation.</title>
        <authorList>
            <consortium name="The Broad Institute Genomics Platform"/>
            <consortium name="The Broad Institute Genome Sequencing Center for Infectious Disease"/>
            <person name="Wu L."/>
            <person name="Ma J."/>
        </authorList>
    </citation>
    <scope>NUCLEOTIDE SEQUENCE [LARGE SCALE GENOMIC DNA]</scope>
    <source>
        <strain evidence="12">CCM 8905</strain>
    </source>
</reference>
<protein>
    <recommendedName>
        <fullName evidence="4">NAD(+) diphosphatase</fullName>
        <ecNumber evidence="4">3.6.1.22</ecNumber>
    </recommendedName>
</protein>
<evidence type="ECO:0000256" key="6">
    <source>
        <dbReference type="ARBA" id="ARBA00022801"/>
    </source>
</evidence>
<sequence length="274" mass="31581">MFQDISPKVFDNHYEQRRAALATDYVLIYDNRSAVIFQGQRLPWVQEVTDKWQIDPTRYTYLFTIDQTGFYLLTDKVMPDADYQYQPIKAFQTMQPGWLGFAGATAAHLAWWYETNRFCGRCGHAMRQDEQQRSLRCSNCGRQIFPNISPVVVVAVTKGNQILLTKYAVGYDKYTLISGFAEIGETLEAAVQREVSEEVGLAVHNIRYFGSQPWAFSESLLVGFFADLDEDVAIDLERDELAQAQWFQRDEMPTDGAKFILAWEMRQAFRDGRA</sequence>
<keyword evidence="5" id="KW-0479">Metal-binding</keyword>
<proteinExistence type="inferred from homology"/>
<dbReference type="PROSITE" id="PS51462">
    <property type="entry name" value="NUDIX"/>
    <property type="match status" value="1"/>
</dbReference>
<organism evidence="11 12">
    <name type="scientific">Levilactobacillus tongjiangensis</name>
    <dbReference type="NCBI Taxonomy" id="2486023"/>
    <lineage>
        <taxon>Bacteria</taxon>
        <taxon>Bacillati</taxon>
        <taxon>Bacillota</taxon>
        <taxon>Bacilli</taxon>
        <taxon>Lactobacillales</taxon>
        <taxon>Lactobacillaceae</taxon>
        <taxon>Levilactobacillus</taxon>
    </lineage>
</organism>
<evidence type="ECO:0000256" key="3">
    <source>
        <dbReference type="ARBA" id="ARBA00009595"/>
    </source>
</evidence>
<keyword evidence="6 11" id="KW-0378">Hydrolase</keyword>
<dbReference type="InterPro" id="IPR015797">
    <property type="entry name" value="NUDIX_hydrolase-like_dom_sf"/>
</dbReference>
<name>A0ABW1SRG8_9LACO</name>
<dbReference type="InterPro" id="IPR050241">
    <property type="entry name" value="NAD-cap_RNA_hydrolase_NudC"/>
</dbReference>
<evidence type="ECO:0000313" key="11">
    <source>
        <dbReference type="EMBL" id="MFC6206350.1"/>
    </source>
</evidence>
<dbReference type="RefSeq" id="WP_125692077.1">
    <property type="nucleotide sequence ID" value="NZ_JBHSSK010000007.1"/>
</dbReference>
<gene>
    <name evidence="11" type="primary">nudC</name>
    <name evidence="11" type="ORF">ACFP1G_02500</name>
</gene>
<dbReference type="EC" id="3.6.1.22" evidence="4"/>